<evidence type="ECO:0000313" key="3">
    <source>
        <dbReference type="Proteomes" id="UP000255108"/>
    </source>
</evidence>
<proteinExistence type="predicted"/>
<dbReference type="Proteomes" id="UP000295794">
    <property type="component" value="Unassembled WGS sequence"/>
</dbReference>
<dbReference type="EMBL" id="UGHR01000003">
    <property type="protein sequence ID" value="STR44781.1"/>
    <property type="molecule type" value="Genomic_DNA"/>
</dbReference>
<organism evidence="1 3">
    <name type="scientific">Iodobacter fluviatilis</name>
    <dbReference type="NCBI Taxonomy" id="537"/>
    <lineage>
        <taxon>Bacteria</taxon>
        <taxon>Pseudomonadati</taxon>
        <taxon>Pseudomonadota</taxon>
        <taxon>Betaproteobacteria</taxon>
        <taxon>Neisseriales</taxon>
        <taxon>Chitinibacteraceae</taxon>
        <taxon>Iodobacter</taxon>
    </lineage>
</organism>
<sequence length="428" mass="48877">MIQGRVLDNLGSQGEAEQALQEIENLFGTDYLNNQSEKNLLSMLWNRKDRLSTVELFIIGKCILKIKEEDESWLKKTVREIKRSPDKTKGLFSEIIYFGMLSLPYSKITPAARKNPGYDFSITMKNSFTQFISIKNVDVSDEQKKFQAGCKRIRAKWKERLRFFHKNLGLTVISKEPIKESDFELIIKSIKEVKKIFPQLRITARDGLDMLITRLPINYEVSPIHTSDMVLIYCPSPESEKKRYANKVALAAKNLISHTKQEINALRIIFIRVNVHADYTRIQNRAIQIINDPTSKIDCIMTYQPSYVRDNEGNSIIHHCFKLEATQRFAMSLGEDAPAKITIPLGITSMSQAPIQFVDPINGKVQEIQSSDYIFQQGDIYKLGKIGEDIYINSPAPGIKVHGVCEINNQFIAISSKLTPNEENLILI</sequence>
<protein>
    <submittedName>
        <fullName evidence="1">Uncharacterized protein</fullName>
    </submittedName>
</protein>
<dbReference type="EMBL" id="SMBT01000020">
    <property type="protein sequence ID" value="TCU81619.1"/>
    <property type="molecule type" value="Genomic_DNA"/>
</dbReference>
<evidence type="ECO:0000313" key="1">
    <source>
        <dbReference type="EMBL" id="STR44781.1"/>
    </source>
</evidence>
<reference evidence="2 4" key="2">
    <citation type="submission" date="2019-03" db="EMBL/GenBank/DDBJ databases">
        <title>Genomic Encyclopedia of Type Strains, Phase IV (KMG-IV): sequencing the most valuable type-strain genomes for metagenomic binning, comparative biology and taxonomic classification.</title>
        <authorList>
            <person name="Goeker M."/>
        </authorList>
    </citation>
    <scope>NUCLEOTIDE SEQUENCE [LARGE SCALE GENOMIC DNA]</scope>
    <source>
        <strain evidence="2 4">DSM 3764</strain>
    </source>
</reference>
<evidence type="ECO:0000313" key="2">
    <source>
        <dbReference type="EMBL" id="TCU81619.1"/>
    </source>
</evidence>
<dbReference type="RefSeq" id="WP_115228546.1">
    <property type="nucleotide sequence ID" value="NZ_CAWOLO010000020.1"/>
</dbReference>
<name>A0A377SRX7_9NEIS</name>
<gene>
    <name evidence="2" type="ORF">EV682_12019</name>
    <name evidence="1" type="ORF">NCTC11159_03326</name>
</gene>
<accession>A0A377SRX7</accession>
<dbReference type="Proteomes" id="UP000255108">
    <property type="component" value="Unassembled WGS sequence"/>
</dbReference>
<reference evidence="1 3" key="1">
    <citation type="submission" date="2018-06" db="EMBL/GenBank/DDBJ databases">
        <authorList>
            <consortium name="Pathogen Informatics"/>
            <person name="Doyle S."/>
        </authorList>
    </citation>
    <scope>NUCLEOTIDE SEQUENCE [LARGE SCALE GENOMIC DNA]</scope>
    <source>
        <strain evidence="1 3">NCTC11159</strain>
    </source>
</reference>
<keyword evidence="4" id="KW-1185">Reference proteome</keyword>
<dbReference type="AlphaFoldDB" id="A0A377SRX7"/>
<evidence type="ECO:0000313" key="4">
    <source>
        <dbReference type="Proteomes" id="UP000295794"/>
    </source>
</evidence>
<dbReference type="OrthoDB" id="9255630at2"/>